<feature type="transmembrane region" description="Helical" evidence="1">
    <location>
        <begin position="6"/>
        <end position="26"/>
    </location>
</feature>
<proteinExistence type="predicted"/>
<protein>
    <submittedName>
        <fullName evidence="2">Uncharacterized protein</fullName>
    </submittedName>
</protein>
<name>A0AAD7JH57_9AGAR</name>
<keyword evidence="1" id="KW-1133">Transmembrane helix</keyword>
<keyword evidence="1" id="KW-0812">Transmembrane</keyword>
<evidence type="ECO:0000256" key="1">
    <source>
        <dbReference type="SAM" id="Phobius"/>
    </source>
</evidence>
<organism evidence="2 3">
    <name type="scientific">Mycena metata</name>
    <dbReference type="NCBI Taxonomy" id="1033252"/>
    <lineage>
        <taxon>Eukaryota</taxon>
        <taxon>Fungi</taxon>
        <taxon>Dikarya</taxon>
        <taxon>Basidiomycota</taxon>
        <taxon>Agaricomycotina</taxon>
        <taxon>Agaricomycetes</taxon>
        <taxon>Agaricomycetidae</taxon>
        <taxon>Agaricales</taxon>
        <taxon>Marasmiineae</taxon>
        <taxon>Mycenaceae</taxon>
        <taxon>Mycena</taxon>
    </lineage>
</organism>
<dbReference type="AlphaFoldDB" id="A0AAD7JH57"/>
<dbReference type="EMBL" id="JARKIB010000027">
    <property type="protein sequence ID" value="KAJ7764703.1"/>
    <property type="molecule type" value="Genomic_DNA"/>
</dbReference>
<evidence type="ECO:0000313" key="2">
    <source>
        <dbReference type="EMBL" id="KAJ7764703.1"/>
    </source>
</evidence>
<gene>
    <name evidence="2" type="ORF">B0H16DRAFT_427072</name>
</gene>
<accession>A0AAD7JH57</accession>
<evidence type="ECO:0000313" key="3">
    <source>
        <dbReference type="Proteomes" id="UP001215598"/>
    </source>
</evidence>
<feature type="transmembrane region" description="Helical" evidence="1">
    <location>
        <begin position="80"/>
        <end position="99"/>
    </location>
</feature>
<comment type="caution">
    <text evidence="2">The sequence shown here is derived from an EMBL/GenBank/DDBJ whole genome shotgun (WGS) entry which is preliminary data.</text>
</comment>
<sequence>MCRLKIVGYLVYSFIVLYLAAVVVLHMPCVSCPRNRVEWASSPDHRAVSLHTSVTPIDFFLRAFQLRVLGWRARVRIDTLTLTHQIIVAAAPLVLLPILKN</sequence>
<reference evidence="2" key="1">
    <citation type="submission" date="2023-03" db="EMBL/GenBank/DDBJ databases">
        <title>Massive genome expansion in bonnet fungi (Mycena s.s.) driven by repeated elements and novel gene families across ecological guilds.</title>
        <authorList>
            <consortium name="Lawrence Berkeley National Laboratory"/>
            <person name="Harder C.B."/>
            <person name="Miyauchi S."/>
            <person name="Viragh M."/>
            <person name="Kuo A."/>
            <person name="Thoen E."/>
            <person name="Andreopoulos B."/>
            <person name="Lu D."/>
            <person name="Skrede I."/>
            <person name="Drula E."/>
            <person name="Henrissat B."/>
            <person name="Morin E."/>
            <person name="Kohler A."/>
            <person name="Barry K."/>
            <person name="LaButti K."/>
            <person name="Morin E."/>
            <person name="Salamov A."/>
            <person name="Lipzen A."/>
            <person name="Mereny Z."/>
            <person name="Hegedus B."/>
            <person name="Baldrian P."/>
            <person name="Stursova M."/>
            <person name="Weitz H."/>
            <person name="Taylor A."/>
            <person name="Grigoriev I.V."/>
            <person name="Nagy L.G."/>
            <person name="Martin F."/>
            <person name="Kauserud H."/>
        </authorList>
    </citation>
    <scope>NUCLEOTIDE SEQUENCE</scope>
    <source>
        <strain evidence="2">CBHHK182m</strain>
    </source>
</reference>
<keyword evidence="1" id="KW-0472">Membrane</keyword>
<dbReference type="Proteomes" id="UP001215598">
    <property type="component" value="Unassembled WGS sequence"/>
</dbReference>
<keyword evidence="3" id="KW-1185">Reference proteome</keyword>